<name>A0A255YSE6_9FLAO</name>
<dbReference type="RefSeq" id="WP_094416911.1">
    <property type="nucleotide sequence ID" value="NZ_NOXV01000304.1"/>
</dbReference>
<dbReference type="Proteomes" id="UP000216605">
    <property type="component" value="Unassembled WGS sequence"/>
</dbReference>
<comment type="caution">
    <text evidence="1">The sequence shown here is derived from an EMBL/GenBank/DDBJ whole genome shotgun (WGS) entry which is preliminary data.</text>
</comment>
<gene>
    <name evidence="1" type="ORF">CHU92_14790</name>
</gene>
<dbReference type="EMBL" id="NOXV01000304">
    <property type="protein sequence ID" value="OYQ32136.1"/>
    <property type="molecule type" value="Genomic_DNA"/>
</dbReference>
<organism evidence="1 2">
    <name type="scientific">Flavobacterium cyanobacteriorum</name>
    <dbReference type="NCBI Taxonomy" id="2022802"/>
    <lineage>
        <taxon>Bacteria</taxon>
        <taxon>Pseudomonadati</taxon>
        <taxon>Bacteroidota</taxon>
        <taxon>Flavobacteriia</taxon>
        <taxon>Flavobacteriales</taxon>
        <taxon>Flavobacteriaceae</taxon>
        <taxon>Flavobacterium</taxon>
    </lineage>
</organism>
<accession>A0A255YSE6</accession>
<protein>
    <submittedName>
        <fullName evidence="1">Uncharacterized protein</fullName>
    </submittedName>
</protein>
<dbReference type="AlphaFoldDB" id="A0A255YSE6"/>
<evidence type="ECO:0000313" key="1">
    <source>
        <dbReference type="EMBL" id="OYQ32136.1"/>
    </source>
</evidence>
<dbReference type="OrthoDB" id="1365741at2"/>
<proteinExistence type="predicted"/>
<reference evidence="1 2" key="1">
    <citation type="submission" date="2017-07" db="EMBL/GenBank/DDBJ databases">
        <title>Flavobacterium cyanobacteriorum sp. nov., isolated from cyanobacterial aggregates in a eutrophic lake.</title>
        <authorList>
            <person name="Cai H."/>
        </authorList>
    </citation>
    <scope>NUCLEOTIDE SEQUENCE [LARGE SCALE GENOMIC DNA]</scope>
    <source>
        <strain evidence="1 2">TH021</strain>
    </source>
</reference>
<evidence type="ECO:0000313" key="2">
    <source>
        <dbReference type="Proteomes" id="UP000216605"/>
    </source>
</evidence>
<sequence>MSKIVGSFYLRKTEDGNLKGEFTNNTLFTLSGEYAVPKDTGADPFVGRYLSSWSEKGEPHSAELVIEPIASNESCSDRYKLVWIDNAAGITYEAEAFVAEGMLIGHYVSLP</sequence>
<keyword evidence="2" id="KW-1185">Reference proteome</keyword>